<reference evidence="3 4" key="1">
    <citation type="submission" date="2020-07" db="EMBL/GenBank/DDBJ databases">
        <title>Sequencing the genomes of 1000 actinobacteria strains.</title>
        <authorList>
            <person name="Klenk H.-P."/>
        </authorList>
    </citation>
    <scope>NUCLEOTIDE SEQUENCE [LARGE SCALE GENOMIC DNA]</scope>
    <source>
        <strain evidence="3 4">DSM 29531</strain>
    </source>
</reference>
<evidence type="ECO:0000313" key="4">
    <source>
        <dbReference type="Proteomes" id="UP000571817"/>
    </source>
</evidence>
<keyword evidence="1" id="KW-1133">Transmembrane helix</keyword>
<keyword evidence="1" id="KW-0472">Membrane</keyword>
<name>A0A853DAZ9_9MICO</name>
<gene>
    <name evidence="3" type="ORF">HNR15_000740</name>
</gene>
<keyword evidence="2" id="KW-0732">Signal</keyword>
<keyword evidence="4" id="KW-1185">Reference proteome</keyword>
<feature type="transmembrane region" description="Helical" evidence="1">
    <location>
        <begin position="142"/>
        <end position="160"/>
    </location>
</feature>
<evidence type="ECO:0000256" key="1">
    <source>
        <dbReference type="SAM" id="Phobius"/>
    </source>
</evidence>
<feature type="signal peptide" evidence="2">
    <location>
        <begin position="1"/>
        <end position="19"/>
    </location>
</feature>
<dbReference type="Proteomes" id="UP000571817">
    <property type="component" value="Unassembled WGS sequence"/>
</dbReference>
<feature type="transmembrane region" description="Helical" evidence="1">
    <location>
        <begin position="266"/>
        <end position="288"/>
    </location>
</feature>
<comment type="caution">
    <text evidence="3">The sequence shown here is derived from an EMBL/GenBank/DDBJ whole genome shotgun (WGS) entry which is preliminary data.</text>
</comment>
<feature type="transmembrane region" description="Helical" evidence="1">
    <location>
        <begin position="111"/>
        <end position="130"/>
    </location>
</feature>
<dbReference type="PANTHER" id="PTHR40761:SF1">
    <property type="entry name" value="CONSERVED INTEGRAL MEMBRANE ALANINE VALINE AND LEUCINE RICH PROTEIN-RELATED"/>
    <property type="match status" value="1"/>
</dbReference>
<feature type="transmembrane region" description="Helical" evidence="1">
    <location>
        <begin position="167"/>
        <end position="186"/>
    </location>
</feature>
<dbReference type="RefSeq" id="WP_179479241.1">
    <property type="nucleotide sequence ID" value="NZ_JACCFW010000001.1"/>
</dbReference>
<dbReference type="PANTHER" id="PTHR40761">
    <property type="entry name" value="CONSERVED INTEGRAL MEMBRANE ALANINE VALINE AND LEUCINE RICH PROTEIN-RELATED"/>
    <property type="match status" value="1"/>
</dbReference>
<proteinExistence type="predicted"/>
<keyword evidence="1" id="KW-0812">Transmembrane</keyword>
<protein>
    <submittedName>
        <fullName evidence="3">Uncharacterized protein</fullName>
    </submittedName>
</protein>
<accession>A0A853DAZ9</accession>
<feature type="transmembrane region" description="Helical" evidence="1">
    <location>
        <begin position="233"/>
        <end position="254"/>
    </location>
</feature>
<feature type="chain" id="PRO_5038549016" evidence="2">
    <location>
        <begin position="20"/>
        <end position="304"/>
    </location>
</feature>
<feature type="transmembrane region" description="Helical" evidence="1">
    <location>
        <begin position="74"/>
        <end position="99"/>
    </location>
</feature>
<sequence>MMLLVIALALAAAFTFALSAMIEQQEAHAQRATGQHEIATVRGFAGFIRHLLTRRRWLFGWLINMSGFGIQAAALQLGTVAIVQPIMTMQIFFALLLSTGGSRDQPRRRDFAFGLSICAGLVVLLTVGRAAPLRGSPDRDRVALILVLIAATVVLLVVVARRTGGMLASFLLATGAGMCFAASAVLMKLTSASLFGPGVLATAKDWPGYTLALSTLGGLLLEQAAFSQGSLPWPFAAMSITNPIVSYCAGIFGFHVEVPHSPPDLLAVALTGTLLIIGITGLSHSPLVRHADSSAHPKESMSPS</sequence>
<evidence type="ECO:0000256" key="2">
    <source>
        <dbReference type="SAM" id="SignalP"/>
    </source>
</evidence>
<organism evidence="3 4">
    <name type="scientific">Allobranchiibius huperziae</name>
    <dbReference type="NCBI Taxonomy" id="1874116"/>
    <lineage>
        <taxon>Bacteria</taxon>
        <taxon>Bacillati</taxon>
        <taxon>Actinomycetota</taxon>
        <taxon>Actinomycetes</taxon>
        <taxon>Micrococcales</taxon>
        <taxon>Dermacoccaceae</taxon>
        <taxon>Allobranchiibius</taxon>
    </lineage>
</organism>
<dbReference type="NCBIfam" id="NF038012">
    <property type="entry name" value="DMT_1"/>
    <property type="match status" value="1"/>
</dbReference>
<dbReference type="AlphaFoldDB" id="A0A853DAZ9"/>
<evidence type="ECO:0000313" key="3">
    <source>
        <dbReference type="EMBL" id="NYJ73777.1"/>
    </source>
</evidence>
<dbReference type="EMBL" id="JACCFW010000001">
    <property type="protein sequence ID" value="NYJ73777.1"/>
    <property type="molecule type" value="Genomic_DNA"/>
</dbReference>